<name>E8LDF4_9FIRM</name>
<dbReference type="GeneID" id="78524274"/>
<dbReference type="AlphaFoldDB" id="E8LDF4"/>
<comment type="caution">
    <text evidence="2">The sequence shown here is derived from an EMBL/GenBank/DDBJ whole genome shotgun (WGS) entry which is preliminary data.</text>
</comment>
<accession>E8LDF4</accession>
<dbReference type="Pfam" id="PF02583">
    <property type="entry name" value="Trns_repr_metal"/>
    <property type="match status" value="1"/>
</dbReference>
<dbReference type="eggNOG" id="COG1937">
    <property type="taxonomic scope" value="Bacteria"/>
</dbReference>
<feature type="region of interest" description="Disordered" evidence="1">
    <location>
        <begin position="15"/>
        <end position="41"/>
    </location>
</feature>
<sequence length="123" mass="14097">MAEEKSLLEYVRRQAELNQQDDKKQQALQEAHAHAHNHPNKKKVVNRLARIEGHVRSIKTMVDNDRDCSEVLIQIAAVRKALDNTAKVILKDHLEHCILHAIEKGEGSKSLEDFEAAIDQYLR</sequence>
<dbReference type="PANTHER" id="PTHR33677:SF3">
    <property type="entry name" value="COPPER-SENSING TRANSCRIPTIONAL REPRESSOR RICR"/>
    <property type="match status" value="1"/>
</dbReference>
<dbReference type="CDD" id="cd10158">
    <property type="entry name" value="CsoR-like_DUF156_1"/>
    <property type="match status" value="1"/>
</dbReference>
<dbReference type="Proteomes" id="UP000004923">
    <property type="component" value="Unassembled WGS sequence"/>
</dbReference>
<organism evidence="2 3">
    <name type="scientific">Phascolarctobacterium succinatutens YIT 12067</name>
    <dbReference type="NCBI Taxonomy" id="626939"/>
    <lineage>
        <taxon>Bacteria</taxon>
        <taxon>Bacillati</taxon>
        <taxon>Bacillota</taxon>
        <taxon>Negativicutes</taxon>
        <taxon>Acidaminococcales</taxon>
        <taxon>Acidaminococcaceae</taxon>
        <taxon>Phascolarctobacterium</taxon>
    </lineage>
</organism>
<dbReference type="EMBL" id="AEVN01000033">
    <property type="protein sequence ID" value="EFY05169.1"/>
    <property type="molecule type" value="Genomic_DNA"/>
</dbReference>
<evidence type="ECO:0000313" key="2">
    <source>
        <dbReference type="EMBL" id="EFY05169.1"/>
    </source>
</evidence>
<proteinExistence type="predicted"/>
<dbReference type="RefSeq" id="WP_009145261.1">
    <property type="nucleotide sequence ID" value="NZ_GL830875.1"/>
</dbReference>
<dbReference type="Gene3D" id="1.20.58.1000">
    <property type="entry name" value="Metal-sensitive repressor, helix protomer"/>
    <property type="match status" value="1"/>
</dbReference>
<evidence type="ECO:0000313" key="3">
    <source>
        <dbReference type="Proteomes" id="UP000004923"/>
    </source>
</evidence>
<dbReference type="InterPro" id="IPR003735">
    <property type="entry name" value="Metal_Tscrpt_repr"/>
</dbReference>
<keyword evidence="3" id="KW-1185">Reference proteome</keyword>
<dbReference type="GO" id="GO:0045892">
    <property type="term" value="P:negative regulation of DNA-templated transcription"/>
    <property type="evidence" value="ECO:0007669"/>
    <property type="project" value="UniProtKB-ARBA"/>
</dbReference>
<dbReference type="GO" id="GO:0003677">
    <property type="term" value="F:DNA binding"/>
    <property type="evidence" value="ECO:0007669"/>
    <property type="project" value="InterPro"/>
</dbReference>
<gene>
    <name evidence="2" type="ORF">HMPREF9443_00881</name>
</gene>
<dbReference type="InterPro" id="IPR038390">
    <property type="entry name" value="Metal_Tscrpt_repr_sf"/>
</dbReference>
<evidence type="ECO:0008006" key="4">
    <source>
        <dbReference type="Google" id="ProtNLM"/>
    </source>
</evidence>
<dbReference type="HOGENOM" id="CLU_130332_2_3_9"/>
<dbReference type="GO" id="GO:0046872">
    <property type="term" value="F:metal ion binding"/>
    <property type="evidence" value="ECO:0007669"/>
    <property type="project" value="InterPro"/>
</dbReference>
<protein>
    <recommendedName>
        <fullName evidence="4">Copper-sensing transcriptional repressor CsoR</fullName>
    </recommendedName>
</protein>
<dbReference type="OrthoDB" id="9811244at2"/>
<evidence type="ECO:0000256" key="1">
    <source>
        <dbReference type="SAM" id="MobiDB-lite"/>
    </source>
</evidence>
<dbReference type="PANTHER" id="PTHR33677">
    <property type="entry name" value="TRANSCRIPTIONAL REPRESSOR FRMR-RELATED"/>
    <property type="match status" value="1"/>
</dbReference>
<reference evidence="2 3" key="1">
    <citation type="submission" date="2011-01" db="EMBL/GenBank/DDBJ databases">
        <authorList>
            <person name="Weinstock G."/>
            <person name="Sodergren E."/>
            <person name="Clifton S."/>
            <person name="Fulton L."/>
            <person name="Fulton B."/>
            <person name="Courtney L."/>
            <person name="Fronick C."/>
            <person name="Harrison M."/>
            <person name="Strong C."/>
            <person name="Farmer C."/>
            <person name="Delahaunty K."/>
            <person name="Markovic C."/>
            <person name="Hall O."/>
            <person name="Minx P."/>
            <person name="Tomlinson C."/>
            <person name="Mitreva M."/>
            <person name="Hou S."/>
            <person name="Chen J."/>
            <person name="Wollam A."/>
            <person name="Pepin K.H."/>
            <person name="Johnson M."/>
            <person name="Bhonagiri V."/>
            <person name="Zhang X."/>
            <person name="Suruliraj S."/>
            <person name="Warren W."/>
            <person name="Chinwalla A."/>
            <person name="Mardis E.R."/>
            <person name="Wilson R.K."/>
        </authorList>
    </citation>
    <scope>NUCLEOTIDE SEQUENCE [LARGE SCALE GENOMIC DNA]</scope>
    <source>
        <strain evidence="2 3">YIT 12067</strain>
    </source>
</reference>
<feature type="compositionally biased region" description="Basic and acidic residues" evidence="1">
    <location>
        <begin position="15"/>
        <end position="25"/>
    </location>
</feature>